<dbReference type="InterPro" id="IPR025315">
    <property type="entry name" value="DUF4220"/>
</dbReference>
<feature type="transmembrane region" description="Helical" evidence="1">
    <location>
        <begin position="127"/>
        <end position="148"/>
    </location>
</feature>
<gene>
    <name evidence="3" type="ORF">V8G54_028747</name>
</gene>
<organism evidence="3 4">
    <name type="scientific">Vigna mungo</name>
    <name type="common">Black gram</name>
    <name type="synonym">Phaseolus mungo</name>
    <dbReference type="NCBI Taxonomy" id="3915"/>
    <lineage>
        <taxon>Eukaryota</taxon>
        <taxon>Viridiplantae</taxon>
        <taxon>Streptophyta</taxon>
        <taxon>Embryophyta</taxon>
        <taxon>Tracheophyta</taxon>
        <taxon>Spermatophyta</taxon>
        <taxon>Magnoliopsida</taxon>
        <taxon>eudicotyledons</taxon>
        <taxon>Gunneridae</taxon>
        <taxon>Pentapetalae</taxon>
        <taxon>rosids</taxon>
        <taxon>fabids</taxon>
        <taxon>Fabales</taxon>
        <taxon>Fabaceae</taxon>
        <taxon>Papilionoideae</taxon>
        <taxon>50 kb inversion clade</taxon>
        <taxon>NPAAA clade</taxon>
        <taxon>indigoferoid/millettioid clade</taxon>
        <taxon>Phaseoleae</taxon>
        <taxon>Vigna</taxon>
    </lineage>
</organism>
<sequence length="353" mass="40712">MLLAVVSSWIMIHSREIQLNGIIPDLIKVLWEILQVRVLVLVSLFLQVILILCGNRRKYIANRGLQLVVWLTYQLAGWVATYALGILSKDSKNSLIQPNLIIWAPFLLLHLGGPDTIIAYSFEDNELWLRHLFGLISQLIVAAPVIKISWNVDNLSYVTIPLMVAGIIKYGERTWSLWLGSSKKFEESILPPPNPGPNYAYFSYDLAEKLDEGYKVRLMVESTPVSFYHSPIVIANERIQDAFFLHHGFYLFTIFEFLFADLVLSIQDHHNSQHFFQSIPWNDAFKVIEVELGLMYDKLYTKARATYTCLGIFLKCVSFFCTLFAFVSFYYMMINKDYDKTITLVLFLGAIFF</sequence>
<feature type="domain" description="DUF4220" evidence="2">
    <location>
        <begin position="70"/>
        <end position="352"/>
    </location>
</feature>
<keyword evidence="1" id="KW-1133">Transmembrane helix</keyword>
<proteinExistence type="predicted"/>
<protein>
    <recommendedName>
        <fullName evidence="2">DUF4220 domain-containing protein</fullName>
    </recommendedName>
</protein>
<accession>A0AAQ3RJN6</accession>
<evidence type="ECO:0000313" key="3">
    <source>
        <dbReference type="EMBL" id="WVY96596.1"/>
    </source>
</evidence>
<name>A0AAQ3RJN6_VIGMU</name>
<dbReference type="Proteomes" id="UP001374535">
    <property type="component" value="Chromosome 9"/>
</dbReference>
<keyword evidence="1" id="KW-0812">Transmembrane</keyword>
<feature type="transmembrane region" description="Helical" evidence="1">
    <location>
        <begin position="100"/>
        <end position="120"/>
    </location>
</feature>
<dbReference type="EMBL" id="CP144692">
    <property type="protein sequence ID" value="WVY96596.1"/>
    <property type="molecule type" value="Genomic_DNA"/>
</dbReference>
<feature type="transmembrane region" description="Helical" evidence="1">
    <location>
        <begin position="38"/>
        <end position="55"/>
    </location>
</feature>
<evidence type="ECO:0000313" key="4">
    <source>
        <dbReference type="Proteomes" id="UP001374535"/>
    </source>
</evidence>
<dbReference type="Pfam" id="PF13968">
    <property type="entry name" value="DUF4220"/>
    <property type="match status" value="1"/>
</dbReference>
<feature type="transmembrane region" description="Helical" evidence="1">
    <location>
        <begin position="248"/>
        <end position="266"/>
    </location>
</feature>
<reference evidence="3 4" key="1">
    <citation type="journal article" date="2023" name="Life. Sci Alliance">
        <title>Evolutionary insights into 3D genome organization and epigenetic landscape of Vigna mungo.</title>
        <authorList>
            <person name="Junaid A."/>
            <person name="Singh B."/>
            <person name="Bhatia S."/>
        </authorList>
    </citation>
    <scope>NUCLEOTIDE SEQUENCE [LARGE SCALE GENOMIC DNA]</scope>
    <source>
        <strain evidence="3">Urdbean</strain>
    </source>
</reference>
<dbReference type="AlphaFoldDB" id="A0AAQ3RJN6"/>
<dbReference type="PANTHER" id="PTHR31325">
    <property type="entry name" value="OS01G0798800 PROTEIN-RELATED"/>
    <property type="match status" value="1"/>
</dbReference>
<evidence type="ECO:0000259" key="2">
    <source>
        <dbReference type="Pfam" id="PF13968"/>
    </source>
</evidence>
<evidence type="ECO:0000256" key="1">
    <source>
        <dbReference type="SAM" id="Phobius"/>
    </source>
</evidence>
<keyword evidence="1" id="KW-0472">Membrane</keyword>
<keyword evidence="4" id="KW-1185">Reference proteome</keyword>
<feature type="transmembrane region" description="Helical" evidence="1">
    <location>
        <begin position="305"/>
        <end position="331"/>
    </location>
</feature>
<feature type="transmembrane region" description="Helical" evidence="1">
    <location>
        <begin position="67"/>
        <end position="88"/>
    </location>
</feature>